<dbReference type="GO" id="GO:0032259">
    <property type="term" value="P:methylation"/>
    <property type="evidence" value="ECO:0007669"/>
    <property type="project" value="UniProtKB-KW"/>
</dbReference>
<dbReference type="InterPro" id="IPR025714">
    <property type="entry name" value="Methyltranfer_dom"/>
</dbReference>
<sequence>MISKPKRFGLKDYRAMHKAAGIRLPVAYFKNNHLFDLMNGTDTHSWIQKEDFIERPDNFEHGVLYMSSWTSVIRDSLSYLLDNAQLAVTDIALIDIGCGKGKVLCVWNKLLKKHPDIPIIGLDYSQSLLNICTRNIKKLRAVNTRLFNEDATTMDFSFDRNINVYYLYNPFDNKILQQFIKNINNKPCYVIYNNPVHKKTFTEHDFKLITEKKGWHPNASYAIYQFP</sequence>
<gene>
    <name evidence="2" type="ORF">RM552_03235</name>
</gene>
<dbReference type="Pfam" id="PF13847">
    <property type="entry name" value="Methyltransf_31"/>
    <property type="match status" value="1"/>
</dbReference>
<dbReference type="CDD" id="cd02440">
    <property type="entry name" value="AdoMet_MTases"/>
    <property type="match status" value="1"/>
</dbReference>
<keyword evidence="3" id="KW-1185">Reference proteome</keyword>
<dbReference type="SUPFAM" id="SSF53335">
    <property type="entry name" value="S-adenosyl-L-methionine-dependent methyltransferases"/>
    <property type="match status" value="1"/>
</dbReference>
<name>A0ABU2ZN62_9ALTE</name>
<dbReference type="Gene3D" id="3.40.50.150">
    <property type="entry name" value="Vaccinia Virus protein VP39"/>
    <property type="match status" value="1"/>
</dbReference>
<evidence type="ECO:0000259" key="1">
    <source>
        <dbReference type="Pfam" id="PF13847"/>
    </source>
</evidence>
<reference evidence="2 3" key="1">
    <citation type="submission" date="2023-09" db="EMBL/GenBank/DDBJ databases">
        <authorList>
            <person name="Rey-Velasco X."/>
        </authorList>
    </citation>
    <scope>NUCLEOTIDE SEQUENCE [LARGE SCALE GENOMIC DNA]</scope>
    <source>
        <strain evidence="2 3">P117</strain>
    </source>
</reference>
<evidence type="ECO:0000313" key="2">
    <source>
        <dbReference type="EMBL" id="MDT0593856.1"/>
    </source>
</evidence>
<protein>
    <submittedName>
        <fullName evidence="2">Class I SAM-dependent methyltransferase</fullName>
        <ecNumber evidence="2">2.1.-.-</ecNumber>
    </submittedName>
</protein>
<proteinExistence type="predicted"/>
<dbReference type="Proteomes" id="UP001253545">
    <property type="component" value="Unassembled WGS sequence"/>
</dbReference>
<dbReference type="InterPro" id="IPR029063">
    <property type="entry name" value="SAM-dependent_MTases_sf"/>
</dbReference>
<keyword evidence="2" id="KW-0808">Transferase</keyword>
<keyword evidence="2" id="KW-0489">Methyltransferase</keyword>
<evidence type="ECO:0000313" key="3">
    <source>
        <dbReference type="Proteomes" id="UP001253545"/>
    </source>
</evidence>
<organism evidence="2 3">
    <name type="scientific">Glaciecola petra</name>
    <dbReference type="NCBI Taxonomy" id="3075602"/>
    <lineage>
        <taxon>Bacteria</taxon>
        <taxon>Pseudomonadati</taxon>
        <taxon>Pseudomonadota</taxon>
        <taxon>Gammaproteobacteria</taxon>
        <taxon>Alteromonadales</taxon>
        <taxon>Alteromonadaceae</taxon>
        <taxon>Glaciecola</taxon>
    </lineage>
</organism>
<comment type="caution">
    <text evidence="2">The sequence shown here is derived from an EMBL/GenBank/DDBJ whole genome shotgun (WGS) entry which is preliminary data.</text>
</comment>
<dbReference type="GO" id="GO:0008168">
    <property type="term" value="F:methyltransferase activity"/>
    <property type="evidence" value="ECO:0007669"/>
    <property type="project" value="UniProtKB-KW"/>
</dbReference>
<accession>A0ABU2ZN62</accession>
<feature type="domain" description="Methyltransferase" evidence="1">
    <location>
        <begin position="91"/>
        <end position="202"/>
    </location>
</feature>
<dbReference type="EMBL" id="JAVRHX010000001">
    <property type="protein sequence ID" value="MDT0593856.1"/>
    <property type="molecule type" value="Genomic_DNA"/>
</dbReference>
<dbReference type="EC" id="2.1.-.-" evidence="2"/>
<dbReference type="RefSeq" id="WP_311367351.1">
    <property type="nucleotide sequence ID" value="NZ_JAVRHX010000001.1"/>
</dbReference>